<dbReference type="Proteomes" id="UP001295423">
    <property type="component" value="Unassembled WGS sequence"/>
</dbReference>
<evidence type="ECO:0000313" key="2">
    <source>
        <dbReference type="EMBL" id="CAJ1940070.1"/>
    </source>
</evidence>
<comment type="caution">
    <text evidence="2">The sequence shown here is derived from an EMBL/GenBank/DDBJ whole genome shotgun (WGS) entry which is preliminary data.</text>
</comment>
<feature type="region of interest" description="Disordered" evidence="1">
    <location>
        <begin position="181"/>
        <end position="221"/>
    </location>
</feature>
<evidence type="ECO:0000313" key="3">
    <source>
        <dbReference type="Proteomes" id="UP001295423"/>
    </source>
</evidence>
<feature type="compositionally biased region" description="Polar residues" evidence="1">
    <location>
        <begin position="24"/>
        <end position="55"/>
    </location>
</feature>
<reference evidence="2" key="1">
    <citation type="submission" date="2023-08" db="EMBL/GenBank/DDBJ databases">
        <authorList>
            <person name="Audoor S."/>
            <person name="Bilcke G."/>
        </authorList>
    </citation>
    <scope>NUCLEOTIDE SEQUENCE</scope>
</reference>
<feature type="compositionally biased region" description="Low complexity" evidence="1">
    <location>
        <begin position="397"/>
        <end position="430"/>
    </location>
</feature>
<feature type="region of interest" description="Disordered" evidence="1">
    <location>
        <begin position="1"/>
        <end position="63"/>
    </location>
</feature>
<proteinExistence type="predicted"/>
<feature type="compositionally biased region" description="Polar residues" evidence="1">
    <location>
        <begin position="1"/>
        <end position="13"/>
    </location>
</feature>
<feature type="region of interest" description="Disordered" evidence="1">
    <location>
        <begin position="145"/>
        <end position="168"/>
    </location>
</feature>
<organism evidence="2 3">
    <name type="scientific">Cylindrotheca closterium</name>
    <dbReference type="NCBI Taxonomy" id="2856"/>
    <lineage>
        <taxon>Eukaryota</taxon>
        <taxon>Sar</taxon>
        <taxon>Stramenopiles</taxon>
        <taxon>Ochrophyta</taxon>
        <taxon>Bacillariophyta</taxon>
        <taxon>Bacillariophyceae</taxon>
        <taxon>Bacillariophycidae</taxon>
        <taxon>Bacillariales</taxon>
        <taxon>Bacillariaceae</taxon>
        <taxon>Cylindrotheca</taxon>
    </lineage>
</organism>
<accession>A0AAD2FLB5</accession>
<protein>
    <submittedName>
        <fullName evidence="2">Uncharacterized protein</fullName>
    </submittedName>
</protein>
<gene>
    <name evidence="2" type="ORF">CYCCA115_LOCUS6856</name>
</gene>
<feature type="compositionally biased region" description="Low complexity" evidence="1">
    <location>
        <begin position="198"/>
        <end position="220"/>
    </location>
</feature>
<name>A0AAD2FLB5_9STRA</name>
<dbReference type="AlphaFoldDB" id="A0AAD2FLB5"/>
<evidence type="ECO:0000256" key="1">
    <source>
        <dbReference type="SAM" id="MobiDB-lite"/>
    </source>
</evidence>
<feature type="region of interest" description="Disordered" evidence="1">
    <location>
        <begin position="395"/>
        <end position="430"/>
    </location>
</feature>
<feature type="region of interest" description="Disordered" evidence="1">
    <location>
        <begin position="108"/>
        <end position="127"/>
    </location>
</feature>
<keyword evidence="3" id="KW-1185">Reference proteome</keyword>
<dbReference type="EMBL" id="CAKOGP040000890">
    <property type="protein sequence ID" value="CAJ1940070.1"/>
    <property type="molecule type" value="Genomic_DNA"/>
</dbReference>
<sequence length="430" mass="49097">MYNPLQQHQSYYPSNPDEYANGYYGQSSQQQCNDADSLRGGSTMTIPEPETMNTLPEQQQQQEPFHPPKILLKHMSLALRVTCEWNRRLLAGVNRSFKLFNLKNRIRNDAPNEPQQQQPPSPAEEQLVSNPNQYYDQQELQAQPYGSRPVNIHPDRTWNPPIREGGPDLEQESLTIFHALTPATRNEETASDDDSVEDSTNTSGGEESSSPTDTTSASSNQVVAKPRGVAHWGPELLPYLEEVTELLQIDNNGLEIALAMIYLDRACSVNTIRSNGCPPCPFCLPRTVHRLSLVALVLAKQAVNGNNGGKTVQEYLEDLKPLGMPLDQLELMANWMINALGDNGSFVTVGQMKLWSENWESAFFPKRHRALQEQRQKEAQQRLLQLEQQRLMEEQRQQIQQKQQQQRYQQSYDQQQEAYNQGYQQPQQDY</sequence>